<evidence type="ECO:0000313" key="1">
    <source>
        <dbReference type="EMBL" id="KAE9309614.1"/>
    </source>
</evidence>
<dbReference type="Proteomes" id="UP000486351">
    <property type="component" value="Unassembled WGS sequence"/>
</dbReference>
<comment type="caution">
    <text evidence="1">The sequence shown here is derived from an EMBL/GenBank/DDBJ whole genome shotgun (WGS) entry which is preliminary data.</text>
</comment>
<reference evidence="1 2" key="1">
    <citation type="submission" date="2018-09" db="EMBL/GenBank/DDBJ databases">
        <title>Genomic investigation of the strawberry pathogen Phytophthora fragariae indicates pathogenicity is determined by transcriptional variation in three key races.</title>
        <authorList>
            <person name="Adams T.M."/>
            <person name="Armitage A.D."/>
            <person name="Sobczyk M.K."/>
            <person name="Bates H.J."/>
            <person name="Dunwell J.M."/>
            <person name="Nellist C.F."/>
            <person name="Harrison R.J."/>
        </authorList>
    </citation>
    <scope>NUCLEOTIDE SEQUENCE [LARGE SCALE GENOMIC DNA]</scope>
    <source>
        <strain evidence="1 2">NOV-77</strain>
    </source>
</reference>
<organism evidence="1 2">
    <name type="scientific">Phytophthora fragariae</name>
    <dbReference type="NCBI Taxonomy" id="53985"/>
    <lineage>
        <taxon>Eukaryota</taxon>
        <taxon>Sar</taxon>
        <taxon>Stramenopiles</taxon>
        <taxon>Oomycota</taxon>
        <taxon>Peronosporomycetes</taxon>
        <taxon>Peronosporales</taxon>
        <taxon>Peronosporaceae</taxon>
        <taxon>Phytophthora</taxon>
    </lineage>
</organism>
<protein>
    <submittedName>
        <fullName evidence="1">Uncharacterized protein</fullName>
    </submittedName>
</protein>
<dbReference type="EMBL" id="QXFY01001781">
    <property type="protein sequence ID" value="KAE9309614.1"/>
    <property type="molecule type" value="Genomic_DNA"/>
</dbReference>
<sequence length="53" mass="5200">MNRMHARLTFIDPGNAAAAAAAAAAGRGGGAAVASLASLQAGLVARKTRHSNQ</sequence>
<proteinExistence type="predicted"/>
<gene>
    <name evidence="1" type="ORF">PF008_g20656</name>
</gene>
<accession>A0A6G0QYW3</accession>
<dbReference type="AlphaFoldDB" id="A0A6G0QYW3"/>
<name>A0A6G0QYW3_9STRA</name>
<evidence type="ECO:0000313" key="2">
    <source>
        <dbReference type="Proteomes" id="UP000486351"/>
    </source>
</evidence>